<dbReference type="RefSeq" id="WP_195895332.1">
    <property type="nucleotide sequence ID" value="NZ_JADOGI010000026.1"/>
</dbReference>
<comment type="caution">
    <text evidence="2">The sequence shown here is derived from an EMBL/GenBank/DDBJ whole genome shotgun (WGS) entry which is preliminary data.</text>
</comment>
<dbReference type="Proteomes" id="UP000605361">
    <property type="component" value="Unassembled WGS sequence"/>
</dbReference>
<feature type="compositionally biased region" description="Basic and acidic residues" evidence="1">
    <location>
        <begin position="303"/>
        <end position="354"/>
    </location>
</feature>
<accession>A0A931AAG7</accession>
<sequence length="381" mass="41910">MSKQIKPGKEVKPLLDQARAADLNVDHRKGTWIITAPEGGHPPIFIGNNVAAPHSLNNYKAAIRRMAQATEPADEQPANTWGMPNRWTIADLLTYASGQGIDVQAVPGGLRIVAASNGHAQAVAEVLRLNETSILRHLENPDMHNPAEVVELPSDMFVDDAYTVWACLRDEARAQGDKPAILNRISGVLWAGARDNTIATLSPEWSPAYRITLARFLADCGAMGAIRRGRAPLWWLSIEWPAERAQEIRQSGLPVAVLVETDPEPEIEIEPVIERPASDLDPIAALTRIKARIEQAEETAAAESERADEWQRRAGAESERANNAEIRAEDAEARADKAETRVSELEAENDDLRDQLDQVQPKLAELTQIKTLFRDLTGGSH</sequence>
<dbReference type="AlphaFoldDB" id="A0A931AAG7"/>
<dbReference type="SUPFAM" id="SSF57997">
    <property type="entry name" value="Tropomyosin"/>
    <property type="match status" value="1"/>
</dbReference>
<organism evidence="2 3">
    <name type="scientific">Nonomuraea cypriaca</name>
    <dbReference type="NCBI Taxonomy" id="1187855"/>
    <lineage>
        <taxon>Bacteria</taxon>
        <taxon>Bacillati</taxon>
        <taxon>Actinomycetota</taxon>
        <taxon>Actinomycetes</taxon>
        <taxon>Streptosporangiales</taxon>
        <taxon>Streptosporangiaceae</taxon>
        <taxon>Nonomuraea</taxon>
    </lineage>
</organism>
<evidence type="ECO:0000313" key="3">
    <source>
        <dbReference type="Proteomes" id="UP000605361"/>
    </source>
</evidence>
<gene>
    <name evidence="2" type="ORF">ITP53_11455</name>
</gene>
<evidence type="ECO:0000256" key="1">
    <source>
        <dbReference type="SAM" id="MobiDB-lite"/>
    </source>
</evidence>
<evidence type="ECO:0000313" key="2">
    <source>
        <dbReference type="EMBL" id="MBF8186355.1"/>
    </source>
</evidence>
<feature type="region of interest" description="Disordered" evidence="1">
    <location>
        <begin position="297"/>
        <end position="354"/>
    </location>
</feature>
<keyword evidence="3" id="KW-1185">Reference proteome</keyword>
<reference evidence="2" key="1">
    <citation type="submission" date="2020-11" db="EMBL/GenBank/DDBJ databases">
        <title>Whole-genome analyses of Nonomuraea sp. K274.</title>
        <authorList>
            <person name="Veyisoglu A."/>
        </authorList>
    </citation>
    <scope>NUCLEOTIDE SEQUENCE</scope>
    <source>
        <strain evidence="2">K274</strain>
    </source>
</reference>
<protein>
    <submittedName>
        <fullName evidence="2">Uncharacterized protein</fullName>
    </submittedName>
</protein>
<proteinExistence type="predicted"/>
<name>A0A931AAG7_9ACTN</name>
<dbReference type="EMBL" id="JADOGI010000026">
    <property type="protein sequence ID" value="MBF8186355.1"/>
    <property type="molecule type" value="Genomic_DNA"/>
</dbReference>